<name>A0A8C4Q034_EPTBU</name>
<evidence type="ECO:0000256" key="2">
    <source>
        <dbReference type="ARBA" id="ARBA00022737"/>
    </source>
</evidence>
<feature type="domain" description="TNFR-Cys" evidence="10">
    <location>
        <begin position="66"/>
        <end position="108"/>
    </location>
</feature>
<dbReference type="Gene3D" id="2.10.50.10">
    <property type="entry name" value="Tumor Necrosis Factor Receptor, subunit A, domain 2"/>
    <property type="match status" value="2"/>
</dbReference>
<dbReference type="PROSITE" id="PS50050">
    <property type="entry name" value="TNFR_NGFR_2"/>
    <property type="match status" value="2"/>
</dbReference>
<evidence type="ECO:0000313" key="12">
    <source>
        <dbReference type="Proteomes" id="UP000694388"/>
    </source>
</evidence>
<evidence type="ECO:0000313" key="11">
    <source>
        <dbReference type="Ensembl" id="ENSEBUP00000007968.1"/>
    </source>
</evidence>
<keyword evidence="8" id="KW-1133">Transmembrane helix</keyword>
<feature type="repeat" description="TNFR-Cys" evidence="7">
    <location>
        <begin position="109"/>
        <end position="146"/>
    </location>
</feature>
<dbReference type="SMART" id="SM00208">
    <property type="entry name" value="TNFR"/>
    <property type="match status" value="2"/>
</dbReference>
<reference evidence="11" key="1">
    <citation type="submission" date="2025-08" db="UniProtKB">
        <authorList>
            <consortium name="Ensembl"/>
        </authorList>
    </citation>
    <scope>IDENTIFICATION</scope>
</reference>
<sequence>MIRLVLGLLFAICLAPDVAEPLNQANPLSSHDTSKEHDSKNCQRCQAGYFQQKTCEIPEGKPTCTPCPNGTFMKYQNNERKCHKCKECSKVVGFEEKISCSSINDRECQCTSQMFQDPDGEICSKCKDCDGRKVEKNCTKNEDTVCSSVRGDEANSDKPHGLGIHPDKTDIGVVLCLCLCLGPILVVVVLLVLIHRWIICKRKKKNSFEIKGKEKEFAEDSRQSNEMTAGKDLPDVLVRKATPSTVEEQRLLE</sequence>
<evidence type="ECO:0000256" key="3">
    <source>
        <dbReference type="ARBA" id="ARBA00023136"/>
    </source>
</evidence>
<evidence type="ECO:0000256" key="5">
    <source>
        <dbReference type="ARBA" id="ARBA00023170"/>
    </source>
</evidence>
<dbReference type="SUPFAM" id="SSF57586">
    <property type="entry name" value="TNF receptor-like"/>
    <property type="match status" value="2"/>
</dbReference>
<feature type="transmembrane region" description="Helical" evidence="8">
    <location>
        <begin position="171"/>
        <end position="194"/>
    </location>
</feature>
<organism evidence="11 12">
    <name type="scientific">Eptatretus burgeri</name>
    <name type="common">Inshore hagfish</name>
    <dbReference type="NCBI Taxonomy" id="7764"/>
    <lineage>
        <taxon>Eukaryota</taxon>
        <taxon>Metazoa</taxon>
        <taxon>Chordata</taxon>
        <taxon>Craniata</taxon>
        <taxon>Vertebrata</taxon>
        <taxon>Cyclostomata</taxon>
        <taxon>Myxini</taxon>
        <taxon>Myxiniformes</taxon>
        <taxon>Myxinidae</taxon>
        <taxon>Eptatretinae</taxon>
        <taxon>Eptatretus</taxon>
    </lineage>
</organism>
<keyword evidence="6" id="KW-0325">Glycoprotein</keyword>
<evidence type="ECO:0000256" key="8">
    <source>
        <dbReference type="SAM" id="Phobius"/>
    </source>
</evidence>
<dbReference type="Proteomes" id="UP000694388">
    <property type="component" value="Unplaced"/>
</dbReference>
<reference evidence="11" key="2">
    <citation type="submission" date="2025-09" db="UniProtKB">
        <authorList>
            <consortium name="Ensembl"/>
        </authorList>
    </citation>
    <scope>IDENTIFICATION</scope>
</reference>
<dbReference type="Ensembl" id="ENSEBUT00000008459.1">
    <property type="protein sequence ID" value="ENSEBUP00000007968.1"/>
    <property type="gene ID" value="ENSEBUG00000005191.1"/>
</dbReference>
<feature type="repeat" description="TNFR-Cys" evidence="7">
    <location>
        <begin position="66"/>
        <end position="108"/>
    </location>
</feature>
<feature type="signal peptide" evidence="9">
    <location>
        <begin position="1"/>
        <end position="19"/>
    </location>
</feature>
<feature type="domain" description="TNFR-Cys" evidence="10">
    <location>
        <begin position="109"/>
        <end position="146"/>
    </location>
</feature>
<keyword evidence="12" id="KW-1185">Reference proteome</keyword>
<comment type="caution">
    <text evidence="7">Lacks conserved residue(s) required for the propagation of feature annotation.</text>
</comment>
<feature type="disulfide bond" evidence="7">
    <location>
        <begin position="67"/>
        <end position="82"/>
    </location>
</feature>
<keyword evidence="2" id="KW-0677">Repeat</keyword>
<comment type="subcellular location">
    <subcellularLocation>
        <location evidence="1">Membrane</location>
    </subcellularLocation>
</comment>
<evidence type="ECO:0000259" key="10">
    <source>
        <dbReference type="PROSITE" id="PS50050"/>
    </source>
</evidence>
<dbReference type="AlphaFoldDB" id="A0A8C4Q034"/>
<evidence type="ECO:0000256" key="7">
    <source>
        <dbReference type="PROSITE-ProRule" id="PRU00206"/>
    </source>
</evidence>
<dbReference type="InterPro" id="IPR052491">
    <property type="entry name" value="TNFRSF10"/>
</dbReference>
<dbReference type="PANTHER" id="PTHR46330:SF6">
    <property type="entry name" value="HEMATOPOIETIC DEATH RECEPTOR-RELATED"/>
    <property type="match status" value="1"/>
</dbReference>
<dbReference type="Pfam" id="PF00020">
    <property type="entry name" value="TNFR_c6"/>
    <property type="match status" value="2"/>
</dbReference>
<evidence type="ECO:0000256" key="6">
    <source>
        <dbReference type="ARBA" id="ARBA00023180"/>
    </source>
</evidence>
<accession>A0A8C4Q034</accession>
<dbReference type="InterPro" id="IPR001368">
    <property type="entry name" value="TNFR/NGFR_Cys_rich_reg"/>
</dbReference>
<dbReference type="GeneTree" id="ENSGT00930000152881"/>
<keyword evidence="3 8" id="KW-0472">Membrane</keyword>
<keyword evidence="4 7" id="KW-1015">Disulfide bond</keyword>
<feature type="chain" id="PRO_5034465063" description="TNFR-Cys domain-containing protein" evidence="9">
    <location>
        <begin position="20"/>
        <end position="253"/>
    </location>
</feature>
<dbReference type="GO" id="GO:0016020">
    <property type="term" value="C:membrane"/>
    <property type="evidence" value="ECO:0007669"/>
    <property type="project" value="UniProtKB-SubCell"/>
</dbReference>
<evidence type="ECO:0000256" key="4">
    <source>
        <dbReference type="ARBA" id="ARBA00023157"/>
    </source>
</evidence>
<keyword evidence="9" id="KW-0732">Signal</keyword>
<proteinExistence type="predicted"/>
<evidence type="ECO:0000256" key="1">
    <source>
        <dbReference type="ARBA" id="ARBA00004370"/>
    </source>
</evidence>
<protein>
    <recommendedName>
        <fullName evidence="10">TNFR-Cys domain-containing protein</fullName>
    </recommendedName>
</protein>
<keyword evidence="8" id="KW-0812">Transmembrane</keyword>
<dbReference type="PANTHER" id="PTHR46330">
    <property type="entry name" value="TUMOR NECROSIS FACTOR RECEPTOR SUPERFAMILY MEMBER 10B"/>
    <property type="match status" value="1"/>
</dbReference>
<keyword evidence="5" id="KW-0675">Receptor</keyword>
<evidence type="ECO:0000256" key="9">
    <source>
        <dbReference type="SAM" id="SignalP"/>
    </source>
</evidence>